<feature type="domain" description="ABC transmembrane type-1" evidence="9">
    <location>
        <begin position="370"/>
        <end position="559"/>
    </location>
</feature>
<feature type="transmembrane region" description="Helical" evidence="8">
    <location>
        <begin position="489"/>
        <end position="509"/>
    </location>
</feature>
<dbReference type="PANTHER" id="PTHR43357">
    <property type="entry name" value="INNER MEMBRANE ABC TRANSPORTER PERMEASE PROTEIN YDCV"/>
    <property type="match status" value="1"/>
</dbReference>
<dbReference type="OrthoDB" id="27542at2"/>
<evidence type="ECO:0000256" key="6">
    <source>
        <dbReference type="ARBA" id="ARBA00022989"/>
    </source>
</evidence>
<dbReference type="KEGG" id="afy:BW247_10160"/>
<dbReference type="CDD" id="cd06261">
    <property type="entry name" value="TM_PBP2"/>
    <property type="match status" value="1"/>
</dbReference>
<evidence type="ECO:0000256" key="5">
    <source>
        <dbReference type="ARBA" id="ARBA00022692"/>
    </source>
</evidence>
<dbReference type="GO" id="GO:0005886">
    <property type="term" value="C:plasma membrane"/>
    <property type="evidence" value="ECO:0007669"/>
    <property type="project" value="UniProtKB-SubCell"/>
</dbReference>
<dbReference type="AlphaFoldDB" id="A0A1P8UHV6"/>
<reference evidence="10 11" key="1">
    <citation type="submission" date="2017-01" db="EMBL/GenBank/DDBJ databases">
        <title>Draft sequence of Acidihalobacter ferrooxidans strain DSM 14175 (strain V8).</title>
        <authorList>
            <person name="Khaleque H.N."/>
            <person name="Ramsay J.P."/>
            <person name="Murphy R.J.T."/>
            <person name="Kaksonen A.H."/>
            <person name="Boxall N.J."/>
            <person name="Watkin E.L.J."/>
        </authorList>
    </citation>
    <scope>NUCLEOTIDE SEQUENCE [LARGE SCALE GENOMIC DNA]</scope>
    <source>
        <strain evidence="10 11">V8</strain>
    </source>
</reference>
<comment type="similarity">
    <text evidence="8">Belongs to the binding-protein-dependent transport system permease family.</text>
</comment>
<dbReference type="Gene3D" id="1.10.3720.10">
    <property type="entry name" value="MetI-like"/>
    <property type="match status" value="2"/>
</dbReference>
<evidence type="ECO:0000256" key="1">
    <source>
        <dbReference type="ARBA" id="ARBA00004429"/>
    </source>
</evidence>
<gene>
    <name evidence="10" type="ORF">BW247_10160</name>
</gene>
<accession>A0A1P8UHV6</accession>
<name>A0A1P8UHV6_9GAMM</name>
<evidence type="ECO:0000256" key="7">
    <source>
        <dbReference type="ARBA" id="ARBA00023136"/>
    </source>
</evidence>
<keyword evidence="11" id="KW-1185">Reference proteome</keyword>
<feature type="domain" description="ABC transmembrane type-1" evidence="9">
    <location>
        <begin position="83"/>
        <end position="282"/>
    </location>
</feature>
<evidence type="ECO:0000256" key="3">
    <source>
        <dbReference type="ARBA" id="ARBA00022475"/>
    </source>
</evidence>
<feature type="transmembrane region" description="Helical" evidence="8">
    <location>
        <begin position="207"/>
        <end position="225"/>
    </location>
</feature>
<sequence length="580" mass="61459">MGAVPYAVPLPVPASGALSRGLAWVRTGALWSLPVAGVLLLIAYPLGSFLALAVWPGLFGQGAPGFSLRPFVEVFNGYTFEALFNSMWIGLGAGVLGTGLGAWLSWLTTRTRIPARRIVELGVWLVLLLPSYFMAVGWQILLAPGGMLDIGWLAHVVLGPFGVMVVLGLKGVPFAYLALVSAWRGLPEEIDEAGRVHGLGAATRMRLALRLLAPGLAAAFAIVYAESLSDFGVAATLAAGVNFPLGTYAIYSAISSQPLDFSGAAAASWMLLALVLPAVWLQARINRHASRYSVLNGRARPPRRRPLGGMQTALHWAGVGAFVLLALGVPLFAAAGVSLIRNPGELFGPGNLTLSHYAGVFQSGGAIEALFYSMRMAVLAALAAVAVGLVLTVLLLRPGRLARLLDGALLTVMALPGLILAAGYIFAYNQPWLPLYGGSLLLGMAYLTGALPAASRMLLGPVGQQHRSLHEAARVHGLGRAAQWLRVRLPLLATPLLFAWLLTASHIVFELPASELLYPPGSPPLAVALIAYLHGFDYATEAALQISAVLVVGAAVLLIRWMFARWVPLAWRREDARRSA</sequence>
<keyword evidence="7 8" id="KW-0472">Membrane</keyword>
<keyword evidence="3" id="KW-1003">Cell membrane</keyword>
<dbReference type="SUPFAM" id="SSF161098">
    <property type="entry name" value="MetI-like"/>
    <property type="match status" value="2"/>
</dbReference>
<evidence type="ECO:0000313" key="11">
    <source>
        <dbReference type="Proteomes" id="UP000243807"/>
    </source>
</evidence>
<feature type="transmembrane region" description="Helical" evidence="8">
    <location>
        <begin position="377"/>
        <end position="396"/>
    </location>
</feature>
<dbReference type="PROSITE" id="PS50928">
    <property type="entry name" value="ABC_TM1"/>
    <property type="match status" value="2"/>
</dbReference>
<keyword evidence="2 8" id="KW-0813">Transport</keyword>
<dbReference type="Pfam" id="PF00528">
    <property type="entry name" value="BPD_transp_1"/>
    <property type="match status" value="2"/>
</dbReference>
<feature type="transmembrane region" description="Helical" evidence="8">
    <location>
        <begin position="87"/>
        <end position="109"/>
    </location>
</feature>
<feature type="transmembrane region" description="Helical" evidence="8">
    <location>
        <begin position="313"/>
        <end position="340"/>
    </location>
</feature>
<keyword evidence="5 8" id="KW-0812">Transmembrane</keyword>
<dbReference type="Proteomes" id="UP000243807">
    <property type="component" value="Chromosome"/>
</dbReference>
<evidence type="ECO:0000259" key="9">
    <source>
        <dbReference type="PROSITE" id="PS50928"/>
    </source>
</evidence>
<keyword evidence="4" id="KW-0997">Cell inner membrane</keyword>
<protein>
    <recommendedName>
        <fullName evidence="9">ABC transmembrane type-1 domain-containing protein</fullName>
    </recommendedName>
</protein>
<dbReference type="GO" id="GO:0055085">
    <property type="term" value="P:transmembrane transport"/>
    <property type="evidence" value="ECO:0007669"/>
    <property type="project" value="InterPro"/>
</dbReference>
<proteinExistence type="inferred from homology"/>
<dbReference type="STRING" id="1765967.BW247_10160"/>
<evidence type="ECO:0000313" key="10">
    <source>
        <dbReference type="EMBL" id="APZ43410.1"/>
    </source>
</evidence>
<organism evidence="10 11">
    <name type="scientific">Acidihalobacter ferrooxydans</name>
    <dbReference type="NCBI Taxonomy" id="1765967"/>
    <lineage>
        <taxon>Bacteria</taxon>
        <taxon>Pseudomonadati</taxon>
        <taxon>Pseudomonadota</taxon>
        <taxon>Gammaproteobacteria</taxon>
        <taxon>Chromatiales</taxon>
        <taxon>Ectothiorhodospiraceae</taxon>
        <taxon>Acidihalobacter</taxon>
    </lineage>
</organism>
<evidence type="ECO:0000256" key="4">
    <source>
        <dbReference type="ARBA" id="ARBA00022519"/>
    </source>
</evidence>
<comment type="subcellular location">
    <subcellularLocation>
        <location evidence="1">Cell inner membrane</location>
        <topology evidence="1">Multi-pass membrane protein</topology>
    </subcellularLocation>
    <subcellularLocation>
        <location evidence="8">Cell membrane</location>
        <topology evidence="8">Multi-pass membrane protein</topology>
    </subcellularLocation>
</comment>
<dbReference type="InterPro" id="IPR000515">
    <property type="entry name" value="MetI-like"/>
</dbReference>
<dbReference type="EMBL" id="CP019434">
    <property type="protein sequence ID" value="APZ43410.1"/>
    <property type="molecule type" value="Genomic_DNA"/>
</dbReference>
<feature type="transmembrane region" description="Helical" evidence="8">
    <location>
        <begin position="161"/>
        <end position="186"/>
    </location>
</feature>
<feature type="transmembrane region" description="Helical" evidence="8">
    <location>
        <begin position="408"/>
        <end position="427"/>
    </location>
</feature>
<keyword evidence="6 8" id="KW-1133">Transmembrane helix</keyword>
<feature type="transmembrane region" description="Helical" evidence="8">
    <location>
        <begin position="263"/>
        <end position="283"/>
    </location>
</feature>
<feature type="transmembrane region" description="Helical" evidence="8">
    <location>
        <begin position="433"/>
        <end position="454"/>
    </location>
</feature>
<feature type="transmembrane region" description="Helical" evidence="8">
    <location>
        <begin position="542"/>
        <end position="563"/>
    </location>
</feature>
<feature type="transmembrane region" description="Helical" evidence="8">
    <location>
        <begin position="121"/>
        <end position="141"/>
    </location>
</feature>
<dbReference type="PANTHER" id="PTHR43357:SF3">
    <property type="entry name" value="FE(3+)-TRANSPORT SYSTEM PERMEASE PROTEIN FBPB 2"/>
    <property type="match status" value="1"/>
</dbReference>
<dbReference type="InterPro" id="IPR035906">
    <property type="entry name" value="MetI-like_sf"/>
</dbReference>
<feature type="transmembrane region" description="Helical" evidence="8">
    <location>
        <begin position="29"/>
        <end position="55"/>
    </location>
</feature>
<evidence type="ECO:0000256" key="8">
    <source>
        <dbReference type="RuleBase" id="RU363032"/>
    </source>
</evidence>
<dbReference type="RefSeq" id="WP_076837051.1">
    <property type="nucleotide sequence ID" value="NZ_CP019434.1"/>
</dbReference>
<evidence type="ECO:0000256" key="2">
    <source>
        <dbReference type="ARBA" id="ARBA00022448"/>
    </source>
</evidence>